<evidence type="ECO:0000313" key="3">
    <source>
        <dbReference type="Proteomes" id="UP001363622"/>
    </source>
</evidence>
<feature type="region of interest" description="Disordered" evidence="1">
    <location>
        <begin position="1"/>
        <end position="79"/>
    </location>
</feature>
<evidence type="ECO:0000313" key="2">
    <source>
        <dbReference type="EMBL" id="KAK7510856.1"/>
    </source>
</evidence>
<name>A0ABR1KA55_9PEZI</name>
<feature type="non-terminal residue" evidence="2">
    <location>
        <position position="1"/>
    </location>
</feature>
<dbReference type="EMBL" id="JBBPHU010000013">
    <property type="protein sequence ID" value="KAK7510856.1"/>
    <property type="molecule type" value="Genomic_DNA"/>
</dbReference>
<comment type="caution">
    <text evidence="2">The sequence shown here is derived from an EMBL/GenBank/DDBJ whole genome shotgun (WGS) entry which is preliminary data.</text>
</comment>
<organism evidence="2 3">
    <name type="scientific">Phyllosticta citriasiana</name>
    <dbReference type="NCBI Taxonomy" id="595635"/>
    <lineage>
        <taxon>Eukaryota</taxon>
        <taxon>Fungi</taxon>
        <taxon>Dikarya</taxon>
        <taxon>Ascomycota</taxon>
        <taxon>Pezizomycotina</taxon>
        <taxon>Dothideomycetes</taxon>
        <taxon>Dothideomycetes incertae sedis</taxon>
        <taxon>Botryosphaeriales</taxon>
        <taxon>Phyllostictaceae</taxon>
        <taxon>Phyllosticta</taxon>
    </lineage>
</organism>
<gene>
    <name evidence="2" type="ORF">IWZ03DRAFT_409260</name>
</gene>
<proteinExistence type="predicted"/>
<evidence type="ECO:0000256" key="1">
    <source>
        <dbReference type="SAM" id="MobiDB-lite"/>
    </source>
</evidence>
<keyword evidence="3" id="KW-1185">Reference proteome</keyword>
<sequence>CPYPRSSRPSCKTPAPPSCKRHHRASHHSSGQQGRGSWRATRRAADSCGGSTSHAPSHAAKRKTARKRKEKGKWGSGCATTYHSNLPNQRLALLLKSSKRNYRRLFPTASGSALAAASARSSTPSTCGCACAGAGGRGAGGAQAAVPVVVARRLGGWRGDETGGFASGRRGWRVRCLLGSLVARVLDDGQARWRCLLGCVG</sequence>
<dbReference type="Proteomes" id="UP001363622">
    <property type="component" value="Unassembled WGS sequence"/>
</dbReference>
<accession>A0ABR1KA55</accession>
<reference evidence="2 3" key="1">
    <citation type="submission" date="2024-04" db="EMBL/GenBank/DDBJ databases">
        <title>Phyllosticta paracitricarpa is synonymous to the EU quarantine fungus P. citricarpa based on phylogenomic analyses.</title>
        <authorList>
            <consortium name="Lawrence Berkeley National Laboratory"/>
            <person name="Van Ingen-Buijs V.A."/>
            <person name="Van Westerhoven A.C."/>
            <person name="Haridas S."/>
            <person name="Skiadas P."/>
            <person name="Martin F."/>
            <person name="Groenewald J.Z."/>
            <person name="Crous P.W."/>
            <person name="Seidl M.F."/>
        </authorList>
    </citation>
    <scope>NUCLEOTIDE SEQUENCE [LARGE SCALE GENOMIC DNA]</scope>
    <source>
        <strain evidence="2 3">CBS 123371</strain>
    </source>
</reference>
<feature type="compositionally biased region" description="Low complexity" evidence="1">
    <location>
        <begin position="28"/>
        <end position="37"/>
    </location>
</feature>
<protein>
    <submittedName>
        <fullName evidence="2">Uncharacterized protein</fullName>
    </submittedName>
</protein>
<feature type="compositionally biased region" description="Basic residues" evidence="1">
    <location>
        <begin position="59"/>
        <end position="71"/>
    </location>
</feature>